<proteinExistence type="predicted"/>
<dbReference type="EMBL" id="QGAL01000001">
    <property type="protein sequence ID" value="TKK23784.1"/>
    <property type="molecule type" value="Genomic_DNA"/>
</dbReference>
<protein>
    <submittedName>
        <fullName evidence="1">Uncharacterized protein</fullName>
    </submittedName>
</protein>
<comment type="caution">
    <text evidence="1">The sequence shown here is derived from an EMBL/GenBank/DDBJ whole genome shotgun (WGS) entry which is preliminary data.</text>
</comment>
<evidence type="ECO:0000313" key="2">
    <source>
        <dbReference type="Proteomes" id="UP000306327"/>
    </source>
</evidence>
<evidence type="ECO:0000313" key="1">
    <source>
        <dbReference type="EMBL" id="TKK23784.1"/>
    </source>
</evidence>
<gene>
    <name evidence="1" type="ORF">EcCFBP13530_02675</name>
</gene>
<dbReference type="AlphaFoldDB" id="A0AB38PA42"/>
<dbReference type="KEGG" id="ecan:CWI88_15305"/>
<sequence>MVIIIISICIDGLSGKVYRGIRKQASPGLLNGLTLNKCIRTPRRGSTTPFGLFNRTTARKR</sequence>
<organism evidence="1 2">
    <name type="scientific">Enterobacter cancerogenus</name>
    <dbReference type="NCBI Taxonomy" id="69218"/>
    <lineage>
        <taxon>Bacteria</taxon>
        <taxon>Pseudomonadati</taxon>
        <taxon>Pseudomonadota</taxon>
        <taxon>Gammaproteobacteria</taxon>
        <taxon>Enterobacterales</taxon>
        <taxon>Enterobacteriaceae</taxon>
        <taxon>Enterobacter</taxon>
        <taxon>Enterobacter cloacae complex</taxon>
    </lineage>
</organism>
<accession>A0AB38PA42</accession>
<dbReference type="Proteomes" id="UP000306327">
    <property type="component" value="Unassembled WGS sequence"/>
</dbReference>
<reference evidence="1 2" key="1">
    <citation type="journal article" date="2019" name="Sci. Rep.">
        <title>Differences in resource use lead to coexistence of seed-transmitted microbial populations.</title>
        <authorList>
            <person name="Torres-Cortes G."/>
            <person name="Garcia B.J."/>
            <person name="Compant S."/>
            <person name="Rezki S."/>
            <person name="Jones P."/>
            <person name="Preveaux A."/>
            <person name="Briand M."/>
            <person name="Roulet A."/>
            <person name="Bouchez O."/>
            <person name="Jacobson D."/>
            <person name="Barret M."/>
        </authorList>
    </citation>
    <scope>NUCLEOTIDE SEQUENCE [LARGE SCALE GENOMIC DNA]</scope>
    <source>
        <strain evidence="1 2">CFBP13530</strain>
    </source>
</reference>
<name>A0AB38PA42_9ENTR</name>